<comment type="caution">
    <text evidence="2">The sequence shown here is derived from an EMBL/GenBank/DDBJ whole genome shotgun (WGS) entry which is preliminary data.</text>
</comment>
<proteinExistence type="predicted"/>
<dbReference type="AlphaFoldDB" id="A0A9N9DS15"/>
<reference evidence="2" key="1">
    <citation type="submission" date="2021-06" db="EMBL/GenBank/DDBJ databases">
        <authorList>
            <person name="Kallberg Y."/>
            <person name="Tangrot J."/>
            <person name="Rosling A."/>
        </authorList>
    </citation>
    <scope>NUCLEOTIDE SEQUENCE</scope>
    <source>
        <strain evidence="2">FL130A</strain>
    </source>
</reference>
<dbReference type="Proteomes" id="UP000789508">
    <property type="component" value="Unassembled WGS sequence"/>
</dbReference>
<gene>
    <name evidence="2" type="ORF">ALEPTO_LOCUS9844</name>
</gene>
<evidence type="ECO:0000256" key="1">
    <source>
        <dbReference type="SAM" id="MobiDB-lite"/>
    </source>
</evidence>
<evidence type="ECO:0000313" key="3">
    <source>
        <dbReference type="Proteomes" id="UP000789508"/>
    </source>
</evidence>
<feature type="region of interest" description="Disordered" evidence="1">
    <location>
        <begin position="42"/>
        <end position="62"/>
    </location>
</feature>
<evidence type="ECO:0000313" key="2">
    <source>
        <dbReference type="EMBL" id="CAG8645350.1"/>
    </source>
</evidence>
<dbReference type="EMBL" id="CAJVPS010008738">
    <property type="protein sequence ID" value="CAG8645350.1"/>
    <property type="molecule type" value="Genomic_DNA"/>
</dbReference>
<keyword evidence="3" id="KW-1185">Reference proteome</keyword>
<protein>
    <submittedName>
        <fullName evidence="2">7974_t:CDS:1</fullName>
    </submittedName>
</protein>
<name>A0A9N9DS15_9GLOM</name>
<accession>A0A9N9DS15</accession>
<feature type="region of interest" description="Disordered" evidence="1">
    <location>
        <begin position="1"/>
        <end position="22"/>
    </location>
</feature>
<organism evidence="2 3">
    <name type="scientific">Ambispora leptoticha</name>
    <dbReference type="NCBI Taxonomy" id="144679"/>
    <lineage>
        <taxon>Eukaryota</taxon>
        <taxon>Fungi</taxon>
        <taxon>Fungi incertae sedis</taxon>
        <taxon>Mucoromycota</taxon>
        <taxon>Glomeromycotina</taxon>
        <taxon>Glomeromycetes</taxon>
        <taxon>Archaeosporales</taxon>
        <taxon>Ambisporaceae</taxon>
        <taxon>Ambispora</taxon>
    </lineage>
</organism>
<sequence length="62" mass="7195">MDQNQQPAPAEIHTSVENAHKAEELARAERILEQKRIEQHAHEEAQLVKQELENKGEKTKKQ</sequence>